<comment type="caution">
    <text evidence="1">The sequence shown here is derived from an EMBL/GenBank/DDBJ whole genome shotgun (WGS) entry which is preliminary data.</text>
</comment>
<organism evidence="1 2">
    <name type="scientific">Phocaeicola acetigenes</name>
    <dbReference type="NCBI Taxonomy" id="3016083"/>
    <lineage>
        <taxon>Bacteria</taxon>
        <taxon>Pseudomonadati</taxon>
        <taxon>Bacteroidota</taxon>
        <taxon>Bacteroidia</taxon>
        <taxon>Bacteroidales</taxon>
        <taxon>Bacteroidaceae</taxon>
        <taxon>Phocaeicola</taxon>
    </lineage>
</organism>
<sequence>MAESIDALKRLAQQVRNAGQEGENTAERVGRVLVGTIENIELTTTKFKGYFTSVGSLTDKYSNPLQGDFAWVGESYPGTVYDVVNDQWHDTGAAPDIGSVDLADYYKRSDIDSMKEVVKSVTEVTI</sequence>
<dbReference type="EMBL" id="JAPZVM010000017">
    <property type="protein sequence ID" value="MCZ8373663.1"/>
    <property type="molecule type" value="Genomic_DNA"/>
</dbReference>
<dbReference type="Proteomes" id="UP001141933">
    <property type="component" value="Unassembled WGS sequence"/>
</dbReference>
<protein>
    <recommendedName>
        <fullName evidence="3">HK97 gp10 family phage protein</fullName>
    </recommendedName>
</protein>
<evidence type="ECO:0000313" key="2">
    <source>
        <dbReference type="Proteomes" id="UP001141933"/>
    </source>
</evidence>
<evidence type="ECO:0008006" key="3">
    <source>
        <dbReference type="Google" id="ProtNLM"/>
    </source>
</evidence>
<proteinExistence type="predicted"/>
<reference evidence="1" key="1">
    <citation type="submission" date="2022-12" db="EMBL/GenBank/DDBJ databases">
        <title>Phocaeicola acetigenes sp. nov., isolated feces from a healthy human.</title>
        <authorList>
            <person name="Do H."/>
            <person name="Ha Y.B."/>
            <person name="Kim J.-S."/>
            <person name="Suh M.K."/>
            <person name="Kim H.S."/>
            <person name="Lee J.-S."/>
        </authorList>
    </citation>
    <scope>NUCLEOTIDE SEQUENCE</scope>
    <source>
        <strain evidence="1">KGMB11183</strain>
    </source>
</reference>
<accession>A0ABT4PKT8</accession>
<dbReference type="RefSeq" id="WP_269879003.1">
    <property type="nucleotide sequence ID" value="NZ_JAPZVM010000017.1"/>
</dbReference>
<evidence type="ECO:0000313" key="1">
    <source>
        <dbReference type="EMBL" id="MCZ8373663.1"/>
    </source>
</evidence>
<keyword evidence="2" id="KW-1185">Reference proteome</keyword>
<gene>
    <name evidence="1" type="ORF">O6P32_13245</name>
</gene>
<name>A0ABT4PKT8_9BACT</name>